<feature type="transmembrane region" description="Helical" evidence="5">
    <location>
        <begin position="332"/>
        <end position="353"/>
    </location>
</feature>
<feature type="transmembrane region" description="Helical" evidence="5">
    <location>
        <begin position="244"/>
        <end position="266"/>
    </location>
</feature>
<organism evidence="7 8">
    <name type="scientific">Pseudomonas batumici</name>
    <dbReference type="NCBI Taxonomy" id="226910"/>
    <lineage>
        <taxon>Bacteria</taxon>
        <taxon>Pseudomonadati</taxon>
        <taxon>Pseudomonadota</taxon>
        <taxon>Gammaproteobacteria</taxon>
        <taxon>Pseudomonadales</taxon>
        <taxon>Pseudomonadaceae</taxon>
        <taxon>Pseudomonas</taxon>
    </lineage>
</organism>
<feature type="domain" description="Sodium/calcium exchanger membrane region" evidence="6">
    <location>
        <begin position="174"/>
        <end position="316"/>
    </location>
</feature>
<keyword evidence="3 5" id="KW-1133">Transmembrane helix</keyword>
<reference evidence="7 8" key="1">
    <citation type="submission" date="2015-01" db="EMBL/GenBank/DDBJ databases">
        <title>Complete genome of Pseudomonas batumici UCM B-321 producer of the batumin antibiotic with strong antistaphilococcal and potential anticancer activity.</title>
        <authorList>
            <person name="Klochko V.V."/>
            <person name="Zelena L.B."/>
            <person name="Elena K.A."/>
            <person name="Reva O.N."/>
        </authorList>
    </citation>
    <scope>NUCLEOTIDE SEQUENCE [LARGE SCALE GENOMIC DNA]</scope>
    <source>
        <strain evidence="7 8">UCM B-321</strain>
    </source>
</reference>
<dbReference type="InterPro" id="IPR004837">
    <property type="entry name" value="NaCa_Exmemb"/>
</dbReference>
<dbReference type="PATRIC" id="fig|226910.6.peg.933"/>
<dbReference type="GO" id="GO:0005886">
    <property type="term" value="C:plasma membrane"/>
    <property type="evidence" value="ECO:0007669"/>
    <property type="project" value="TreeGrafter"/>
</dbReference>
<keyword evidence="4 5" id="KW-0472">Membrane</keyword>
<evidence type="ECO:0000259" key="6">
    <source>
        <dbReference type="Pfam" id="PF01699"/>
    </source>
</evidence>
<keyword evidence="8" id="KW-1185">Reference proteome</keyword>
<dbReference type="Pfam" id="PF01699">
    <property type="entry name" value="Na_Ca_ex"/>
    <property type="match status" value="2"/>
</dbReference>
<dbReference type="STRING" id="226910.UCMB321_0940"/>
<accession>A0A0C2I7X9</accession>
<evidence type="ECO:0000256" key="2">
    <source>
        <dbReference type="ARBA" id="ARBA00022692"/>
    </source>
</evidence>
<evidence type="ECO:0000313" key="7">
    <source>
        <dbReference type="EMBL" id="KIH85301.1"/>
    </source>
</evidence>
<dbReference type="Proteomes" id="UP000031535">
    <property type="component" value="Unassembled WGS sequence"/>
</dbReference>
<feature type="transmembrane region" description="Helical" evidence="5">
    <location>
        <begin position="272"/>
        <end position="291"/>
    </location>
</feature>
<comment type="caution">
    <text evidence="7">The sequence shown here is derived from an EMBL/GenBank/DDBJ whole genome shotgun (WGS) entry which is preliminary data.</text>
</comment>
<evidence type="ECO:0000313" key="8">
    <source>
        <dbReference type="Proteomes" id="UP000031535"/>
    </source>
</evidence>
<dbReference type="PANTHER" id="PTHR10846">
    <property type="entry name" value="SODIUM/POTASSIUM/CALCIUM EXCHANGER"/>
    <property type="match status" value="1"/>
</dbReference>
<feature type="domain" description="Sodium/calcium exchanger membrane region" evidence="6">
    <location>
        <begin position="9"/>
        <end position="147"/>
    </location>
</feature>
<sequence length="358" mass="37664">MTTLPWLSLIQLSGGLLLLIVGAELLVRAAVRLAASLGVRPLLVGLTVVAFGSSAPQLAVSVQAAVAENADIAVGSVIGGNIFNTLVTLGLSALIIPLRVSRQLIRLDIPLMIFASLLVFGLAFNEELGRLDGLAMLITFALYLGLLLRQSRHPGQASAAPPAATHKPTPWLSSLAWMGLGLALLVVAGHLLLDAAVAVAIELGLSERIIGLTVVAVGTSLPQLATSLIAAVRGQRGIAVGNVIGGNLFNLLGVLGLTALIAPAPLSVSPNALTFDLPVMLGVALLCWPVFYSGYRITRAEGLLFLGLYLAYGLHVVWFTTGMPMADKLERLMLFFILPALCAFLLLSTLRAWRRQHS</sequence>
<dbReference type="EMBL" id="JXDG01000009">
    <property type="protein sequence ID" value="KIH85301.1"/>
    <property type="molecule type" value="Genomic_DNA"/>
</dbReference>
<evidence type="ECO:0000256" key="1">
    <source>
        <dbReference type="ARBA" id="ARBA00004141"/>
    </source>
</evidence>
<dbReference type="InterPro" id="IPR044880">
    <property type="entry name" value="NCX_ion-bd_dom_sf"/>
</dbReference>
<feature type="transmembrane region" description="Helical" evidence="5">
    <location>
        <begin position="6"/>
        <end position="27"/>
    </location>
</feature>
<evidence type="ECO:0000256" key="4">
    <source>
        <dbReference type="ARBA" id="ARBA00023136"/>
    </source>
</evidence>
<evidence type="ECO:0000256" key="3">
    <source>
        <dbReference type="ARBA" id="ARBA00022989"/>
    </source>
</evidence>
<comment type="subcellular location">
    <subcellularLocation>
        <location evidence="1">Membrane</location>
        <topology evidence="1">Multi-pass membrane protein</topology>
    </subcellularLocation>
</comment>
<name>A0A0C2I7X9_9PSED</name>
<proteinExistence type="predicted"/>
<feature type="transmembrane region" description="Helical" evidence="5">
    <location>
        <begin position="39"/>
        <end position="60"/>
    </location>
</feature>
<keyword evidence="2 5" id="KW-0812">Transmembrane</keyword>
<dbReference type="AlphaFoldDB" id="A0A0C2I7X9"/>
<dbReference type="GO" id="GO:0006874">
    <property type="term" value="P:intracellular calcium ion homeostasis"/>
    <property type="evidence" value="ECO:0007669"/>
    <property type="project" value="TreeGrafter"/>
</dbReference>
<protein>
    <submittedName>
        <fullName evidence="7">Inner membrane protein YrbG, predicted calcium/sodium:proton antiporter</fullName>
    </submittedName>
</protein>
<gene>
    <name evidence="7" type="ORF">UCMB321_0940</name>
</gene>
<feature type="transmembrane region" description="Helical" evidence="5">
    <location>
        <begin position="107"/>
        <end position="125"/>
    </location>
</feature>
<dbReference type="GO" id="GO:0005262">
    <property type="term" value="F:calcium channel activity"/>
    <property type="evidence" value="ECO:0007669"/>
    <property type="project" value="TreeGrafter"/>
</dbReference>
<evidence type="ECO:0000256" key="5">
    <source>
        <dbReference type="SAM" id="Phobius"/>
    </source>
</evidence>
<dbReference type="InterPro" id="IPR004481">
    <property type="entry name" value="K/Na/Ca-exchanger"/>
</dbReference>
<dbReference type="GO" id="GO:0008273">
    <property type="term" value="F:calcium, potassium:sodium antiporter activity"/>
    <property type="evidence" value="ECO:0007669"/>
    <property type="project" value="TreeGrafter"/>
</dbReference>
<feature type="transmembrane region" description="Helical" evidence="5">
    <location>
        <begin position="72"/>
        <end position="95"/>
    </location>
</feature>
<dbReference type="NCBIfam" id="TIGR00367">
    <property type="entry name" value="calcium/sodium antiporter"/>
    <property type="match status" value="1"/>
</dbReference>
<dbReference type="Gene3D" id="1.20.1420.30">
    <property type="entry name" value="NCX, central ion-binding region"/>
    <property type="match status" value="1"/>
</dbReference>
<dbReference type="PANTHER" id="PTHR10846:SF8">
    <property type="entry name" value="INNER MEMBRANE PROTEIN YRBG"/>
    <property type="match status" value="1"/>
</dbReference>
<feature type="transmembrane region" description="Helical" evidence="5">
    <location>
        <begin position="175"/>
        <end position="203"/>
    </location>
</feature>
<feature type="transmembrane region" description="Helical" evidence="5">
    <location>
        <begin position="131"/>
        <end position="148"/>
    </location>
</feature>
<feature type="transmembrane region" description="Helical" evidence="5">
    <location>
        <begin position="209"/>
        <end position="232"/>
    </location>
</feature>
<feature type="transmembrane region" description="Helical" evidence="5">
    <location>
        <begin position="303"/>
        <end position="320"/>
    </location>
</feature>